<dbReference type="InterPro" id="IPR042185">
    <property type="entry name" value="Serpin_sf_2"/>
</dbReference>
<dbReference type="SMART" id="SM00093">
    <property type="entry name" value="SERPIN"/>
    <property type="match status" value="1"/>
</dbReference>
<dbReference type="InterPro" id="IPR036179">
    <property type="entry name" value="Ig-like_dom_sf"/>
</dbReference>
<dbReference type="SUPFAM" id="SSF56574">
    <property type="entry name" value="Serpins"/>
    <property type="match status" value="1"/>
</dbReference>
<evidence type="ECO:0000256" key="2">
    <source>
        <dbReference type="SAM" id="SignalP"/>
    </source>
</evidence>
<comment type="similarity">
    <text evidence="1">Belongs to the serpin family.</text>
</comment>
<dbReference type="GO" id="GO:0004867">
    <property type="term" value="F:serine-type endopeptidase inhibitor activity"/>
    <property type="evidence" value="ECO:0007669"/>
    <property type="project" value="InterPro"/>
</dbReference>
<accession>A0A2I4BLM4</accession>
<dbReference type="SMART" id="SM00409">
    <property type="entry name" value="IG"/>
    <property type="match status" value="2"/>
</dbReference>
<feature type="signal peptide" evidence="2">
    <location>
        <begin position="1"/>
        <end position="20"/>
    </location>
</feature>
<gene>
    <name evidence="5" type="primary">serping1</name>
</gene>
<dbReference type="InterPro" id="IPR000215">
    <property type="entry name" value="Serpin_fam"/>
</dbReference>
<feature type="chain" id="PRO_5014111692" evidence="2">
    <location>
        <begin position="21"/>
        <end position="594"/>
    </location>
</feature>
<dbReference type="InterPro" id="IPR036186">
    <property type="entry name" value="Serpin_sf"/>
</dbReference>
<dbReference type="SMART" id="SM00408">
    <property type="entry name" value="IGc2"/>
    <property type="match status" value="2"/>
</dbReference>
<feature type="domain" description="Ig-like" evidence="3">
    <location>
        <begin position="27"/>
        <end position="106"/>
    </location>
</feature>
<dbReference type="Gene3D" id="2.60.40.10">
    <property type="entry name" value="Immunoglobulins"/>
    <property type="match status" value="2"/>
</dbReference>
<dbReference type="InterPro" id="IPR023796">
    <property type="entry name" value="Serpin_dom"/>
</dbReference>
<dbReference type="KEGG" id="alim:106520896"/>
<feature type="domain" description="Ig-like" evidence="3">
    <location>
        <begin position="109"/>
        <end position="191"/>
    </location>
</feature>
<keyword evidence="4" id="KW-1185">Reference proteome</keyword>
<dbReference type="InterPro" id="IPR007110">
    <property type="entry name" value="Ig-like_dom"/>
</dbReference>
<proteinExistence type="inferred from homology"/>
<dbReference type="CTD" id="710"/>
<dbReference type="InterPro" id="IPR013783">
    <property type="entry name" value="Ig-like_fold"/>
</dbReference>
<evidence type="ECO:0000313" key="5">
    <source>
        <dbReference type="RefSeq" id="XP_013868646.1"/>
    </source>
</evidence>
<protein>
    <submittedName>
        <fullName evidence="5">Plasma protease C1 inhibitor</fullName>
    </submittedName>
</protein>
<evidence type="ECO:0000313" key="4">
    <source>
        <dbReference type="Proteomes" id="UP000192220"/>
    </source>
</evidence>
<evidence type="ECO:0000259" key="3">
    <source>
        <dbReference type="PROSITE" id="PS50835"/>
    </source>
</evidence>
<dbReference type="AlphaFoldDB" id="A0A2I4BLM4"/>
<dbReference type="InterPro" id="IPR042178">
    <property type="entry name" value="Serpin_sf_1"/>
</dbReference>
<dbReference type="GO" id="GO:0005615">
    <property type="term" value="C:extracellular space"/>
    <property type="evidence" value="ECO:0007669"/>
    <property type="project" value="InterPro"/>
</dbReference>
<dbReference type="Gene3D" id="3.30.497.10">
    <property type="entry name" value="Antithrombin, subunit I, domain 2"/>
    <property type="match status" value="1"/>
</dbReference>
<reference evidence="5" key="1">
    <citation type="submission" date="2025-08" db="UniProtKB">
        <authorList>
            <consortium name="RefSeq"/>
        </authorList>
    </citation>
    <scope>IDENTIFICATION</scope>
    <source>
        <strain evidence="5">Quisiro</strain>
        <tissue evidence="5">Liver</tissue>
    </source>
</reference>
<evidence type="ECO:0000256" key="1">
    <source>
        <dbReference type="RuleBase" id="RU000411"/>
    </source>
</evidence>
<dbReference type="Pfam" id="PF00079">
    <property type="entry name" value="Serpin"/>
    <property type="match status" value="1"/>
</dbReference>
<dbReference type="InterPro" id="IPR003599">
    <property type="entry name" value="Ig_sub"/>
</dbReference>
<dbReference type="PANTHER" id="PTHR11461">
    <property type="entry name" value="SERINE PROTEASE INHIBITOR, SERPIN"/>
    <property type="match status" value="1"/>
</dbReference>
<dbReference type="Gene3D" id="2.30.39.10">
    <property type="entry name" value="Alpha-1-antitrypsin, domain 1"/>
    <property type="match status" value="1"/>
</dbReference>
<dbReference type="PROSITE" id="PS50835">
    <property type="entry name" value="IG_LIKE"/>
    <property type="match status" value="2"/>
</dbReference>
<organism evidence="4 5">
    <name type="scientific">Austrofundulus limnaeus</name>
    <name type="common">Annual killifish</name>
    <dbReference type="NCBI Taxonomy" id="52670"/>
    <lineage>
        <taxon>Eukaryota</taxon>
        <taxon>Metazoa</taxon>
        <taxon>Chordata</taxon>
        <taxon>Craniata</taxon>
        <taxon>Vertebrata</taxon>
        <taxon>Euteleostomi</taxon>
        <taxon>Actinopterygii</taxon>
        <taxon>Neopterygii</taxon>
        <taxon>Teleostei</taxon>
        <taxon>Neoteleostei</taxon>
        <taxon>Acanthomorphata</taxon>
        <taxon>Ovalentaria</taxon>
        <taxon>Atherinomorphae</taxon>
        <taxon>Cyprinodontiformes</taxon>
        <taxon>Rivulidae</taxon>
        <taxon>Austrofundulus</taxon>
    </lineage>
</organism>
<dbReference type="RefSeq" id="XP_013868646.1">
    <property type="nucleotide sequence ID" value="XM_014013192.1"/>
</dbReference>
<dbReference type="InParanoid" id="A0A2I4BLM4"/>
<dbReference type="CDD" id="cd00096">
    <property type="entry name" value="Ig"/>
    <property type="match status" value="1"/>
</dbReference>
<dbReference type="Pfam" id="PF13927">
    <property type="entry name" value="Ig_3"/>
    <property type="match status" value="1"/>
</dbReference>
<name>A0A2I4BLM4_AUSLI</name>
<sequence length="594" mass="66358">MKRQALVCLFLQLTFEFFSCTNVRILQGSSVDLPCFFPSVSFPDANITWTFNGQTIKASPPPTGSARLIKKGLYVSISPVTPASGGEYMCLASMNDAEMIRIFNLTVDPVHSIIKASGGFDVSLPCYLPSSRPILGNALWFKETIGGKRIQLRLEDDSGNEEKLVLVYPDDHDQTIILKRANAEDSGIYSCESAEGENLHTIHLFVKDPDIPSCEEFNKAPEICQEEERRTAELVLKESMTEFSMKLYSHLKDQHPSNNLLFSPISINGILSLLLLGANGNTRSALERAICLPHNLRCVHFQIKKQREKMAASLQMASQIFYNPQMNMSESFTNQSIDYYEAKPIKLLESSEDNTKMINQWVANKTKNKITNLIDSVSPNAQLVLINAVTFSGQWKFKFNEKPAKGYFTKLNGDLVKVPLVFHSNYMASMSHVPELKAQVAKFLLTGDNSLYILLPPTNTLTDLQEVERRMTDGNVQRMIQQLNASPQPIEVTLPQIKLDVEPDMIALLKKLGLSSLFEGAHLCGFSSERPLVLDEAKHKAFLSLSQRGVEAGAVTTMSFSRSFASFSALRPFILLLWNNEANTPLFIGRVTEP</sequence>
<dbReference type="STRING" id="52670.A0A2I4BLM4"/>
<dbReference type="OrthoDB" id="6433428at2759"/>
<keyword evidence="2" id="KW-0732">Signal</keyword>
<dbReference type="InterPro" id="IPR003598">
    <property type="entry name" value="Ig_sub2"/>
</dbReference>
<dbReference type="Proteomes" id="UP000192220">
    <property type="component" value="Unplaced"/>
</dbReference>
<dbReference type="SUPFAM" id="SSF48726">
    <property type="entry name" value="Immunoglobulin"/>
    <property type="match status" value="2"/>
</dbReference>
<dbReference type="PANTHER" id="PTHR11461:SF159">
    <property type="entry name" value="PLASMA PROTEASE C1 INHIBITOR"/>
    <property type="match status" value="1"/>
</dbReference>